<feature type="region of interest" description="Disordered" evidence="2">
    <location>
        <begin position="1"/>
        <end position="28"/>
    </location>
</feature>
<sequence>MDYTTPPQSLTSSPSMPTKSTTTTTRPTLSLDLTNLPALSQPATPTNTLIITDLNDLHLFDPPSLSALRNTLNNLAPLNSFSPLPSLRRLLCSFHTATDALYIRKLLSDTSTSTTTNPLKTHTNFYSTKPLNPKIYFGETTPLQTGHDARPKLLAAPQVDKLFFISPPPSPPHGWVLRQEDPPNKEVHASDLAHALSKLNTEMDLSLAQGQSQGAPETPVSAVSDKQQLGQQRTGSWPTRRSRSSTLIYHPEDHGGSPGLPAVMVEDMSSELFMDEDVEMGSPLEVEDGDEEMDDEGAGMMGMSVKRMPPKTARPPVELM</sequence>
<dbReference type="RefSeq" id="XP_025556966.1">
    <property type="nucleotide sequence ID" value="XM_025694471.1"/>
</dbReference>
<keyword evidence="4" id="KW-1185">Reference proteome</keyword>
<evidence type="ECO:0000256" key="2">
    <source>
        <dbReference type="SAM" id="MobiDB-lite"/>
    </source>
</evidence>
<dbReference type="GO" id="GO:0005737">
    <property type="term" value="C:cytoplasm"/>
    <property type="evidence" value="ECO:0007669"/>
    <property type="project" value="TreeGrafter"/>
</dbReference>
<name>A0A395IC81_ASPHC</name>
<accession>A0A395IC81</accession>
<dbReference type="GO" id="GO:0019722">
    <property type="term" value="P:calcium-mediated signaling"/>
    <property type="evidence" value="ECO:0007669"/>
    <property type="project" value="InterPro"/>
</dbReference>
<dbReference type="PANTHER" id="PTHR10300">
    <property type="entry name" value="CALCIPRESSIN"/>
    <property type="match status" value="1"/>
</dbReference>
<protein>
    <submittedName>
        <fullName evidence="3">Calcipressin</fullName>
    </submittedName>
</protein>
<dbReference type="VEuPathDB" id="FungiDB:BO97DRAFT_402305"/>
<gene>
    <name evidence="3" type="ORF">BO97DRAFT_402305</name>
</gene>
<dbReference type="Proteomes" id="UP000248961">
    <property type="component" value="Unassembled WGS sequence"/>
</dbReference>
<dbReference type="InterPro" id="IPR006931">
    <property type="entry name" value="Calcipressin"/>
</dbReference>
<dbReference type="EMBL" id="KZ824267">
    <property type="protein sequence ID" value="RAL17812.1"/>
    <property type="molecule type" value="Genomic_DNA"/>
</dbReference>
<proteinExistence type="inferred from homology"/>
<feature type="compositionally biased region" description="Polar residues" evidence="2">
    <location>
        <begin position="224"/>
        <end position="247"/>
    </location>
</feature>
<dbReference type="GeneID" id="37198760"/>
<evidence type="ECO:0000313" key="4">
    <source>
        <dbReference type="Proteomes" id="UP000248961"/>
    </source>
</evidence>
<dbReference type="PANTHER" id="PTHR10300:SF14">
    <property type="entry name" value="PROTEIN SARAH"/>
    <property type="match status" value="1"/>
</dbReference>
<evidence type="ECO:0000256" key="1">
    <source>
        <dbReference type="ARBA" id="ARBA00008209"/>
    </source>
</evidence>
<feature type="region of interest" description="Disordered" evidence="2">
    <location>
        <begin position="286"/>
        <end position="320"/>
    </location>
</feature>
<dbReference type="STRING" id="1450537.A0A395IC81"/>
<dbReference type="OrthoDB" id="17212at2759"/>
<dbReference type="GO" id="GO:0008597">
    <property type="term" value="F:calcium-dependent protein serine/threonine phosphatase regulator activity"/>
    <property type="evidence" value="ECO:0007669"/>
    <property type="project" value="TreeGrafter"/>
</dbReference>
<dbReference type="Pfam" id="PF04847">
    <property type="entry name" value="Calcipressin"/>
    <property type="match status" value="1"/>
</dbReference>
<feature type="compositionally biased region" description="Acidic residues" evidence="2">
    <location>
        <begin position="286"/>
        <end position="297"/>
    </location>
</feature>
<comment type="similarity">
    <text evidence="1">Belongs to the RCAN family.</text>
</comment>
<dbReference type="AlphaFoldDB" id="A0A395IC81"/>
<feature type="region of interest" description="Disordered" evidence="2">
    <location>
        <begin position="206"/>
        <end position="259"/>
    </location>
</feature>
<organism evidence="3 4">
    <name type="scientific">Aspergillus homomorphus (strain CBS 101889)</name>
    <dbReference type="NCBI Taxonomy" id="1450537"/>
    <lineage>
        <taxon>Eukaryota</taxon>
        <taxon>Fungi</taxon>
        <taxon>Dikarya</taxon>
        <taxon>Ascomycota</taxon>
        <taxon>Pezizomycotina</taxon>
        <taxon>Eurotiomycetes</taxon>
        <taxon>Eurotiomycetidae</taxon>
        <taxon>Eurotiales</taxon>
        <taxon>Aspergillaceae</taxon>
        <taxon>Aspergillus</taxon>
        <taxon>Aspergillus subgen. Circumdati</taxon>
    </lineage>
</organism>
<evidence type="ECO:0000313" key="3">
    <source>
        <dbReference type="EMBL" id="RAL17812.1"/>
    </source>
</evidence>
<reference evidence="3 4" key="1">
    <citation type="submission" date="2018-02" db="EMBL/GenBank/DDBJ databases">
        <title>The genomes of Aspergillus section Nigri reveals drivers in fungal speciation.</title>
        <authorList>
            <consortium name="DOE Joint Genome Institute"/>
            <person name="Vesth T.C."/>
            <person name="Nybo J."/>
            <person name="Theobald S."/>
            <person name="Brandl J."/>
            <person name="Frisvad J.C."/>
            <person name="Nielsen K.F."/>
            <person name="Lyhne E.K."/>
            <person name="Kogle M.E."/>
            <person name="Kuo A."/>
            <person name="Riley R."/>
            <person name="Clum A."/>
            <person name="Nolan M."/>
            <person name="Lipzen A."/>
            <person name="Salamov A."/>
            <person name="Henrissat B."/>
            <person name="Wiebenga A."/>
            <person name="De vries R.P."/>
            <person name="Grigoriev I.V."/>
            <person name="Mortensen U.H."/>
            <person name="Andersen M.R."/>
            <person name="Baker S.E."/>
        </authorList>
    </citation>
    <scope>NUCLEOTIDE SEQUENCE [LARGE SCALE GENOMIC DNA]</scope>
    <source>
        <strain evidence="3 4">CBS 101889</strain>
    </source>
</reference>
<dbReference type="GO" id="GO:0005634">
    <property type="term" value="C:nucleus"/>
    <property type="evidence" value="ECO:0007669"/>
    <property type="project" value="TreeGrafter"/>
</dbReference>